<evidence type="ECO:0000313" key="1">
    <source>
        <dbReference type="EMBL" id="KAF6220118.1"/>
    </source>
</evidence>
<comment type="caution">
    <text evidence="1">The sequence shown here is derived from an EMBL/GenBank/DDBJ whole genome shotgun (WGS) entry which is preliminary data.</text>
</comment>
<accession>A0A8H6CB64</accession>
<dbReference type="AlphaFoldDB" id="A0A8H6CB64"/>
<sequence length="140" mass="15850">MENIDSNEPRTYNWNLLVVFSATDVQPRWRGPSFNKRPADRIHFRKGQETRVAIQRKDTDEGYNIDWKSATLVNVDVTTEAEKPDLKLTSRQKGRNLVLATVTAADGDTETGTDKTETWVVTVASGSGELYRIIKSLDTY</sequence>
<keyword evidence="2" id="KW-1185">Reference proteome</keyword>
<dbReference type="RefSeq" id="XP_037149553.1">
    <property type="nucleotide sequence ID" value="XM_037294172.1"/>
</dbReference>
<organism evidence="1 2">
    <name type="scientific">Letharia lupina</name>
    <dbReference type="NCBI Taxonomy" id="560253"/>
    <lineage>
        <taxon>Eukaryota</taxon>
        <taxon>Fungi</taxon>
        <taxon>Dikarya</taxon>
        <taxon>Ascomycota</taxon>
        <taxon>Pezizomycotina</taxon>
        <taxon>Lecanoromycetes</taxon>
        <taxon>OSLEUM clade</taxon>
        <taxon>Lecanoromycetidae</taxon>
        <taxon>Lecanorales</taxon>
        <taxon>Lecanorineae</taxon>
        <taxon>Parmeliaceae</taxon>
        <taxon>Letharia</taxon>
    </lineage>
</organism>
<evidence type="ECO:0000313" key="2">
    <source>
        <dbReference type="Proteomes" id="UP000593566"/>
    </source>
</evidence>
<name>A0A8H6CB64_9LECA</name>
<reference evidence="1 2" key="1">
    <citation type="journal article" date="2020" name="Genomics">
        <title>Complete, high-quality genomes from long-read metagenomic sequencing of two wolf lichen thalli reveals enigmatic genome architecture.</title>
        <authorList>
            <person name="McKenzie S.K."/>
            <person name="Walston R.F."/>
            <person name="Allen J.L."/>
        </authorList>
    </citation>
    <scope>NUCLEOTIDE SEQUENCE [LARGE SCALE GENOMIC DNA]</scope>
    <source>
        <strain evidence="1">WasteWater1</strain>
    </source>
</reference>
<dbReference type="Proteomes" id="UP000593566">
    <property type="component" value="Unassembled WGS sequence"/>
</dbReference>
<gene>
    <name evidence="1" type="ORF">HO133_003249</name>
</gene>
<protein>
    <submittedName>
        <fullName evidence="1">Uncharacterized protein</fullName>
    </submittedName>
</protein>
<dbReference type="GeneID" id="59331660"/>
<dbReference type="EMBL" id="JACCJB010000017">
    <property type="protein sequence ID" value="KAF6220118.1"/>
    <property type="molecule type" value="Genomic_DNA"/>
</dbReference>
<proteinExistence type="predicted"/>